<dbReference type="OrthoDB" id="2884925at2759"/>
<name>A0A0C3AWN4_SERVB</name>
<gene>
    <name evidence="2" type="ORF">M408DRAFT_27060</name>
</gene>
<dbReference type="HOGENOM" id="CLU_032935_0_0_1"/>
<reference evidence="3" key="2">
    <citation type="submission" date="2015-01" db="EMBL/GenBank/DDBJ databases">
        <title>Evolutionary Origins and Diversification of the Mycorrhizal Mutualists.</title>
        <authorList>
            <consortium name="DOE Joint Genome Institute"/>
            <consortium name="Mycorrhizal Genomics Consortium"/>
            <person name="Kohler A."/>
            <person name="Kuo A."/>
            <person name="Nagy L.G."/>
            <person name="Floudas D."/>
            <person name="Copeland A."/>
            <person name="Barry K.W."/>
            <person name="Cichocki N."/>
            <person name="Veneault-Fourrey C."/>
            <person name="LaButti K."/>
            <person name="Lindquist E.A."/>
            <person name="Lipzen A."/>
            <person name="Lundell T."/>
            <person name="Morin E."/>
            <person name="Murat C."/>
            <person name="Riley R."/>
            <person name="Ohm R."/>
            <person name="Sun H."/>
            <person name="Tunlid A."/>
            <person name="Henrissat B."/>
            <person name="Grigoriev I.V."/>
            <person name="Hibbett D.S."/>
            <person name="Martin F."/>
        </authorList>
    </citation>
    <scope>NUCLEOTIDE SEQUENCE [LARGE SCALE GENOMIC DNA]</scope>
    <source>
        <strain evidence="3">MAFF 305830</strain>
    </source>
</reference>
<evidence type="ECO:0000313" key="2">
    <source>
        <dbReference type="EMBL" id="KIM24399.1"/>
    </source>
</evidence>
<feature type="coiled-coil region" evidence="1">
    <location>
        <begin position="33"/>
        <end position="71"/>
    </location>
</feature>
<keyword evidence="3" id="KW-1185">Reference proteome</keyword>
<evidence type="ECO:0000313" key="3">
    <source>
        <dbReference type="Proteomes" id="UP000054097"/>
    </source>
</evidence>
<dbReference type="STRING" id="933852.A0A0C3AWN4"/>
<evidence type="ECO:0000256" key="1">
    <source>
        <dbReference type="SAM" id="Coils"/>
    </source>
</evidence>
<protein>
    <submittedName>
        <fullName evidence="2">Uncharacterized protein</fullName>
    </submittedName>
</protein>
<dbReference type="EMBL" id="KN824324">
    <property type="protein sequence ID" value="KIM24399.1"/>
    <property type="molecule type" value="Genomic_DNA"/>
</dbReference>
<organism evidence="2 3">
    <name type="scientific">Serendipita vermifera MAFF 305830</name>
    <dbReference type="NCBI Taxonomy" id="933852"/>
    <lineage>
        <taxon>Eukaryota</taxon>
        <taxon>Fungi</taxon>
        <taxon>Dikarya</taxon>
        <taxon>Basidiomycota</taxon>
        <taxon>Agaricomycotina</taxon>
        <taxon>Agaricomycetes</taxon>
        <taxon>Sebacinales</taxon>
        <taxon>Serendipitaceae</taxon>
        <taxon>Serendipita</taxon>
    </lineage>
</organism>
<dbReference type="AlphaFoldDB" id="A0A0C3AWN4"/>
<reference evidence="2 3" key="1">
    <citation type="submission" date="2014-04" db="EMBL/GenBank/DDBJ databases">
        <authorList>
            <consortium name="DOE Joint Genome Institute"/>
            <person name="Kuo A."/>
            <person name="Zuccaro A."/>
            <person name="Kohler A."/>
            <person name="Nagy L.G."/>
            <person name="Floudas D."/>
            <person name="Copeland A."/>
            <person name="Barry K.W."/>
            <person name="Cichocki N."/>
            <person name="Veneault-Fourrey C."/>
            <person name="LaButti K."/>
            <person name="Lindquist E.A."/>
            <person name="Lipzen A."/>
            <person name="Lundell T."/>
            <person name="Morin E."/>
            <person name="Murat C."/>
            <person name="Sun H."/>
            <person name="Tunlid A."/>
            <person name="Henrissat B."/>
            <person name="Grigoriev I.V."/>
            <person name="Hibbett D.S."/>
            <person name="Martin F."/>
            <person name="Nordberg H.P."/>
            <person name="Cantor M.N."/>
            <person name="Hua S.X."/>
        </authorList>
    </citation>
    <scope>NUCLEOTIDE SEQUENCE [LARGE SCALE GENOMIC DNA]</scope>
    <source>
        <strain evidence="2 3">MAFF 305830</strain>
    </source>
</reference>
<dbReference type="Proteomes" id="UP000054097">
    <property type="component" value="Unassembled WGS sequence"/>
</dbReference>
<sequence>MSRTFVRTSEQDPNLGTHRVPTDAELVGLKALAGMHSRLLNNLKEEIQQAKRAHEVLVAKYEQQIRELEGTQSMLHASKKTLEFMYNQCSALQVQTDRINGMVHPIRRYPPDLLQRIFQSIHDQEDESNRLHVTFELSHVCKWWRKVVHDSPRLWFKVNYAMHKNIHDIASFWDFVIPRMKAVPPVIVIKDFDSTKATVMAYCGLQRIPEIRRLEVTLILHNQLDHLRPLSLQLRGAKIKTLEITLRHKEPAPGTMSQTTWDVGLFLGTHTPSSELHLTAPCVLRLTPSDQFQLITILNLADVTQVDVSLLLSVLNRIHDLRLNNIRTVPVNGLPATSQSLHSLTLRTDVTRDIDNWLSVTSFPNLAEFHQYGRVFSHKHIAFLTAHKSIVLLDYEVAEEQQMVPHGTLGTPTSISHALCSRSRRCM</sequence>
<accession>A0A0C3AWN4</accession>
<keyword evidence="1" id="KW-0175">Coiled coil</keyword>
<proteinExistence type="predicted"/>